<proteinExistence type="predicted"/>
<evidence type="ECO:0000313" key="2">
    <source>
        <dbReference type="Proteomes" id="UP001208692"/>
    </source>
</evidence>
<protein>
    <submittedName>
        <fullName evidence="1">Uncharacterized protein</fullName>
    </submittedName>
</protein>
<reference evidence="1 2" key="1">
    <citation type="submission" date="2021-11" db="EMBL/GenBank/DDBJ databases">
        <title>Draft genome sequence of Capnocytophaga sp. strain KC07075 isolated from cat oral cavity.</title>
        <authorList>
            <person name="Suzuki M."/>
            <person name="Imaoka K."/>
            <person name="Kimura M."/>
            <person name="Morikawa S."/>
            <person name="Maeda K."/>
        </authorList>
    </citation>
    <scope>NUCLEOTIDE SEQUENCE [LARGE SCALE GENOMIC DNA]</scope>
    <source>
        <strain evidence="1 2">KC07079</strain>
    </source>
</reference>
<gene>
    <name evidence="1" type="ORF">RCZ16_25790</name>
</gene>
<accession>A0ABQ4VSS2</accession>
<name>A0ABQ4VSS2_9FLAO</name>
<dbReference type="Proteomes" id="UP001208692">
    <property type="component" value="Unassembled WGS sequence"/>
</dbReference>
<keyword evidence="2" id="KW-1185">Reference proteome</keyword>
<evidence type="ECO:0000313" key="1">
    <source>
        <dbReference type="EMBL" id="GJM54263.1"/>
    </source>
</evidence>
<sequence length="253" mass="28741">MILRQIYKIIFNYGYTINISKNINEVKELGPGNADIIQTGSVGNAYFITRVGEPIGSYYLPVVEGVFKNQAEVDASLHYVDTPNNYDLNTTRLGDFKFKDVNGDGKLDILDTDRAIVGNYMPDFTYAFGTSVTYKNVDFKIDFQGVYGNEILNLSRRYFYNHEGNMNNYAGALNCWKSETDTGGGMNVRANRVSKGQNGVTSTWHLEDGSYLRIKNITLGYTLPKDISKYFSNIRVCFGSEFIYIYQLRRLQP</sequence>
<dbReference type="EMBL" id="BQKB01000081">
    <property type="protein sequence ID" value="GJM54263.1"/>
    <property type="molecule type" value="Genomic_DNA"/>
</dbReference>
<organism evidence="1 2">
    <name type="scientific">Capnocytophaga catalasegens</name>
    <dbReference type="NCBI Taxonomy" id="1004260"/>
    <lineage>
        <taxon>Bacteria</taxon>
        <taxon>Pseudomonadati</taxon>
        <taxon>Bacteroidota</taxon>
        <taxon>Flavobacteriia</taxon>
        <taxon>Flavobacteriales</taxon>
        <taxon>Flavobacteriaceae</taxon>
        <taxon>Capnocytophaga</taxon>
    </lineage>
</organism>
<comment type="caution">
    <text evidence="1">The sequence shown here is derived from an EMBL/GenBank/DDBJ whole genome shotgun (WGS) entry which is preliminary data.</text>
</comment>